<keyword evidence="2 5" id="KW-0812">Transmembrane</keyword>
<protein>
    <recommendedName>
        <fullName evidence="8">MAPEG family protein</fullName>
    </recommendedName>
</protein>
<evidence type="ECO:0000313" key="6">
    <source>
        <dbReference type="EMBL" id="GBQ91460.1"/>
    </source>
</evidence>
<reference evidence="6" key="1">
    <citation type="submission" date="2013-04" db="EMBL/GenBank/DDBJ databases">
        <title>The genome sequencing project of 58 acetic acid bacteria.</title>
        <authorList>
            <person name="Okamoto-Kainuma A."/>
            <person name="Ishikawa M."/>
            <person name="Umino S."/>
            <person name="Koizumi Y."/>
            <person name="Shiwa Y."/>
            <person name="Yoshikawa H."/>
            <person name="Matsutani M."/>
            <person name="Matsushita K."/>
        </authorList>
    </citation>
    <scope>NUCLEOTIDE SEQUENCE</scope>
    <source>
        <strain evidence="6">NRIC 0535</strain>
    </source>
</reference>
<comment type="subcellular location">
    <subcellularLocation>
        <location evidence="1">Membrane</location>
    </subcellularLocation>
</comment>
<dbReference type="InterPro" id="IPR001129">
    <property type="entry name" value="Membr-assoc_MAPEG"/>
</dbReference>
<feature type="transmembrane region" description="Helical" evidence="5">
    <location>
        <begin position="60"/>
        <end position="82"/>
    </location>
</feature>
<gene>
    <name evidence="6" type="ORF">AA0535_2302</name>
</gene>
<accession>A0ABQ0Q4U2</accession>
<organism evidence="6 7">
    <name type="scientific">Asaia krungthepensis NRIC 0535</name>
    <dbReference type="NCBI Taxonomy" id="1307925"/>
    <lineage>
        <taxon>Bacteria</taxon>
        <taxon>Pseudomonadati</taxon>
        <taxon>Pseudomonadota</taxon>
        <taxon>Alphaproteobacteria</taxon>
        <taxon>Acetobacterales</taxon>
        <taxon>Acetobacteraceae</taxon>
        <taxon>Asaia</taxon>
    </lineage>
</organism>
<proteinExistence type="predicted"/>
<dbReference type="EMBL" id="BAPV01000043">
    <property type="protein sequence ID" value="GBQ91460.1"/>
    <property type="molecule type" value="Genomic_DNA"/>
</dbReference>
<dbReference type="PANTHER" id="PTHR35371:SF1">
    <property type="entry name" value="BLR7753 PROTEIN"/>
    <property type="match status" value="1"/>
</dbReference>
<comment type="caution">
    <text evidence="6">The sequence shown here is derived from an EMBL/GenBank/DDBJ whole genome shotgun (WGS) entry which is preliminary data.</text>
</comment>
<keyword evidence="4 5" id="KW-0472">Membrane</keyword>
<dbReference type="Pfam" id="PF01124">
    <property type="entry name" value="MAPEG"/>
    <property type="match status" value="1"/>
</dbReference>
<name>A0ABQ0Q4U2_9PROT</name>
<feature type="transmembrane region" description="Helical" evidence="5">
    <location>
        <begin position="6"/>
        <end position="24"/>
    </location>
</feature>
<evidence type="ECO:0008006" key="8">
    <source>
        <dbReference type="Google" id="ProtNLM"/>
    </source>
</evidence>
<evidence type="ECO:0000256" key="2">
    <source>
        <dbReference type="ARBA" id="ARBA00022692"/>
    </source>
</evidence>
<dbReference type="Proteomes" id="UP001062776">
    <property type="component" value="Unassembled WGS sequence"/>
</dbReference>
<evidence type="ECO:0000256" key="3">
    <source>
        <dbReference type="ARBA" id="ARBA00022989"/>
    </source>
</evidence>
<dbReference type="Gene3D" id="1.20.120.550">
    <property type="entry name" value="Membrane associated eicosanoid/glutathione metabolism-like domain"/>
    <property type="match status" value="1"/>
</dbReference>
<sequence>MHPEFYVLAGLILLALINIFWAGAAKTRQYGTKWNMGARDGEMPPLAPFPARLSRAQSNLFETLPLFVTAMLGALVAGHQGWKTEWGGYIYLAARILYLPLYAAGVPVVRTLVFMVSLAGLLLTSWALVSG</sequence>
<feature type="transmembrane region" description="Helical" evidence="5">
    <location>
        <begin position="112"/>
        <end position="129"/>
    </location>
</feature>
<evidence type="ECO:0000256" key="5">
    <source>
        <dbReference type="SAM" id="Phobius"/>
    </source>
</evidence>
<dbReference type="SUPFAM" id="SSF161084">
    <property type="entry name" value="MAPEG domain-like"/>
    <property type="match status" value="1"/>
</dbReference>
<dbReference type="PANTHER" id="PTHR35371">
    <property type="entry name" value="INNER MEMBRANE PROTEIN"/>
    <property type="match status" value="1"/>
</dbReference>
<evidence type="ECO:0000256" key="1">
    <source>
        <dbReference type="ARBA" id="ARBA00004370"/>
    </source>
</evidence>
<evidence type="ECO:0000256" key="4">
    <source>
        <dbReference type="ARBA" id="ARBA00023136"/>
    </source>
</evidence>
<dbReference type="RefSeq" id="WP_264816498.1">
    <property type="nucleotide sequence ID" value="NZ_BAPV01000043.1"/>
</dbReference>
<keyword evidence="7" id="KW-1185">Reference proteome</keyword>
<keyword evidence="3 5" id="KW-1133">Transmembrane helix</keyword>
<evidence type="ECO:0000313" key="7">
    <source>
        <dbReference type="Proteomes" id="UP001062776"/>
    </source>
</evidence>
<dbReference type="InterPro" id="IPR023352">
    <property type="entry name" value="MAPEG-like_dom_sf"/>
</dbReference>